<dbReference type="PANTHER" id="PTHR23090">
    <property type="entry name" value="NH 3 /GLUTAMINE-DEPENDENT NAD + SYNTHETASE"/>
    <property type="match status" value="1"/>
</dbReference>
<evidence type="ECO:0000313" key="4">
    <source>
        <dbReference type="EMBL" id="ORY33581.1"/>
    </source>
</evidence>
<dbReference type="PROSITE" id="PS50263">
    <property type="entry name" value="CN_HYDROLASE"/>
    <property type="match status" value="1"/>
</dbReference>
<dbReference type="AlphaFoldDB" id="A0A1Y2BFI7"/>
<dbReference type="GO" id="GO:0003952">
    <property type="term" value="F:NAD+ synthase (glutamine-hydrolyzing) activity"/>
    <property type="evidence" value="ECO:0007669"/>
    <property type="project" value="InterPro"/>
</dbReference>
<keyword evidence="1" id="KW-0436">Ligase</keyword>
<dbReference type="GO" id="GO:0004359">
    <property type="term" value="F:glutaminase activity"/>
    <property type="evidence" value="ECO:0007669"/>
    <property type="project" value="InterPro"/>
</dbReference>
<dbReference type="InterPro" id="IPR003694">
    <property type="entry name" value="NAD_synthase"/>
</dbReference>
<dbReference type="OrthoDB" id="2020662at2759"/>
<gene>
    <name evidence="4" type="ORF">BCR33DRAFT_519689</name>
</gene>
<evidence type="ECO:0000313" key="5">
    <source>
        <dbReference type="Proteomes" id="UP000193642"/>
    </source>
</evidence>
<sequence length="137" mass="15383">MNTITVAVCTLNQWALDFTGNLERIKVSIRKAKAAGAAYRLGPELEVTGYGCNDHFYENDTFLHSWEVLAELLESGECNGIICDIGMPVMHDEQALNDARYIVGNQEYIPADAKDLCGHILYTSCRKLIRRNTQSRN</sequence>
<accession>A0A1Y2BFI7</accession>
<dbReference type="PANTHER" id="PTHR23090:SF9">
    <property type="entry name" value="GLUTAMINE-DEPENDENT NAD(+) SYNTHETASE"/>
    <property type="match status" value="1"/>
</dbReference>
<comment type="caution">
    <text evidence="4">The sequence shown here is derived from an EMBL/GenBank/DDBJ whole genome shotgun (WGS) entry which is preliminary data.</text>
</comment>
<protein>
    <recommendedName>
        <fullName evidence="2">NAD(+) synthase [glutamine-hydrolyzing]</fullName>
    </recommendedName>
</protein>
<dbReference type="EMBL" id="MCGO01000067">
    <property type="protein sequence ID" value="ORY33581.1"/>
    <property type="molecule type" value="Genomic_DNA"/>
</dbReference>
<reference evidence="4 5" key="1">
    <citation type="submission" date="2016-07" db="EMBL/GenBank/DDBJ databases">
        <title>Pervasive Adenine N6-methylation of Active Genes in Fungi.</title>
        <authorList>
            <consortium name="DOE Joint Genome Institute"/>
            <person name="Mondo S.J."/>
            <person name="Dannebaum R.O."/>
            <person name="Kuo R.C."/>
            <person name="Labutti K."/>
            <person name="Haridas S."/>
            <person name="Kuo A."/>
            <person name="Salamov A."/>
            <person name="Ahrendt S.R."/>
            <person name="Lipzen A."/>
            <person name="Sullivan W."/>
            <person name="Andreopoulos W.B."/>
            <person name="Clum A."/>
            <person name="Lindquist E."/>
            <person name="Daum C."/>
            <person name="Ramamoorthy G.K."/>
            <person name="Gryganskyi A."/>
            <person name="Culley D."/>
            <person name="Magnuson J.K."/>
            <person name="James T.Y."/>
            <person name="O'Malley M.A."/>
            <person name="Stajich J.E."/>
            <person name="Spatafora J.W."/>
            <person name="Visel A."/>
            <person name="Grigoriev I.V."/>
        </authorList>
    </citation>
    <scope>NUCLEOTIDE SEQUENCE [LARGE SCALE GENOMIC DNA]</scope>
    <source>
        <strain evidence="4 5">JEL800</strain>
    </source>
</reference>
<dbReference type="Gene3D" id="3.60.110.10">
    <property type="entry name" value="Carbon-nitrogen hydrolase"/>
    <property type="match status" value="1"/>
</dbReference>
<evidence type="ECO:0000259" key="3">
    <source>
        <dbReference type="PROSITE" id="PS50263"/>
    </source>
</evidence>
<feature type="domain" description="CN hydrolase" evidence="3">
    <location>
        <begin position="4"/>
        <end position="137"/>
    </location>
</feature>
<dbReference type="Pfam" id="PF00795">
    <property type="entry name" value="CN_hydrolase"/>
    <property type="match status" value="1"/>
</dbReference>
<dbReference type="InterPro" id="IPR003010">
    <property type="entry name" value="C-N_Hydrolase"/>
</dbReference>
<evidence type="ECO:0000256" key="1">
    <source>
        <dbReference type="ARBA" id="ARBA00022598"/>
    </source>
</evidence>
<dbReference type="STRING" id="329046.A0A1Y2BFI7"/>
<dbReference type="GO" id="GO:0005737">
    <property type="term" value="C:cytoplasm"/>
    <property type="evidence" value="ECO:0007669"/>
    <property type="project" value="InterPro"/>
</dbReference>
<dbReference type="GO" id="GO:0009435">
    <property type="term" value="P:NAD+ biosynthetic process"/>
    <property type="evidence" value="ECO:0007669"/>
    <property type="project" value="InterPro"/>
</dbReference>
<keyword evidence="4" id="KW-0378">Hydrolase</keyword>
<dbReference type="InterPro" id="IPR036526">
    <property type="entry name" value="C-N_Hydrolase_sf"/>
</dbReference>
<organism evidence="4 5">
    <name type="scientific">Rhizoclosmatium globosum</name>
    <dbReference type="NCBI Taxonomy" id="329046"/>
    <lineage>
        <taxon>Eukaryota</taxon>
        <taxon>Fungi</taxon>
        <taxon>Fungi incertae sedis</taxon>
        <taxon>Chytridiomycota</taxon>
        <taxon>Chytridiomycota incertae sedis</taxon>
        <taxon>Chytridiomycetes</taxon>
        <taxon>Chytridiales</taxon>
        <taxon>Chytriomycetaceae</taxon>
        <taxon>Rhizoclosmatium</taxon>
    </lineage>
</organism>
<name>A0A1Y2BFI7_9FUNG</name>
<dbReference type="SUPFAM" id="SSF56317">
    <property type="entry name" value="Carbon-nitrogen hydrolase"/>
    <property type="match status" value="1"/>
</dbReference>
<proteinExistence type="predicted"/>
<evidence type="ECO:0000256" key="2">
    <source>
        <dbReference type="ARBA" id="ARBA00030681"/>
    </source>
</evidence>
<dbReference type="Proteomes" id="UP000193642">
    <property type="component" value="Unassembled WGS sequence"/>
</dbReference>
<keyword evidence="5" id="KW-1185">Reference proteome</keyword>